<keyword evidence="7" id="KW-1185">Reference proteome</keyword>
<evidence type="ECO:0000256" key="1">
    <source>
        <dbReference type="ARBA" id="ARBA00001917"/>
    </source>
</evidence>
<dbReference type="Pfam" id="PF00724">
    <property type="entry name" value="Oxidored_FMN"/>
    <property type="match status" value="1"/>
</dbReference>
<comment type="caution">
    <text evidence="6">The sequence shown here is derived from an EMBL/GenBank/DDBJ whole genome shotgun (WGS) entry which is preliminary data.</text>
</comment>
<evidence type="ECO:0000313" key="6">
    <source>
        <dbReference type="EMBL" id="KAK2080919.1"/>
    </source>
</evidence>
<evidence type="ECO:0000259" key="5">
    <source>
        <dbReference type="Pfam" id="PF00724"/>
    </source>
</evidence>
<keyword evidence="3" id="KW-0285">Flavoprotein</keyword>
<dbReference type="PANTHER" id="PTHR22893">
    <property type="entry name" value="NADH OXIDOREDUCTASE-RELATED"/>
    <property type="match status" value="1"/>
</dbReference>
<comment type="similarity">
    <text evidence="2">Belongs to the NADH:flavin oxidoreductase/NADH oxidase family.</text>
</comment>
<dbReference type="AlphaFoldDB" id="A0AAD9INU5"/>
<gene>
    <name evidence="6" type="ORF">QBZ16_000773</name>
</gene>
<protein>
    <recommendedName>
        <fullName evidence="5">NADH:flavin oxidoreductase/NADH oxidase N-terminal domain-containing protein</fullName>
    </recommendedName>
</protein>
<accession>A0AAD9INU5</accession>
<dbReference type="CDD" id="cd02933">
    <property type="entry name" value="OYE_like_FMN"/>
    <property type="match status" value="1"/>
</dbReference>
<evidence type="ECO:0000256" key="4">
    <source>
        <dbReference type="ARBA" id="ARBA00023002"/>
    </source>
</evidence>
<evidence type="ECO:0000313" key="7">
    <source>
        <dbReference type="Proteomes" id="UP001255856"/>
    </source>
</evidence>
<evidence type="ECO:0000256" key="2">
    <source>
        <dbReference type="ARBA" id="ARBA00005979"/>
    </source>
</evidence>
<dbReference type="GO" id="GO:0016628">
    <property type="term" value="F:oxidoreductase activity, acting on the CH-CH group of donors, NAD or NADP as acceptor"/>
    <property type="evidence" value="ECO:0007669"/>
    <property type="project" value="UniProtKB-ARBA"/>
</dbReference>
<dbReference type="GO" id="GO:0005829">
    <property type="term" value="C:cytosol"/>
    <property type="evidence" value="ECO:0007669"/>
    <property type="project" value="UniProtKB-ARBA"/>
</dbReference>
<dbReference type="InterPro" id="IPR013785">
    <property type="entry name" value="Aldolase_TIM"/>
</dbReference>
<evidence type="ECO:0000256" key="3">
    <source>
        <dbReference type="ARBA" id="ARBA00022643"/>
    </source>
</evidence>
<dbReference type="InterPro" id="IPR001155">
    <property type="entry name" value="OxRdtase_FMN_N"/>
</dbReference>
<dbReference type="InterPro" id="IPR045247">
    <property type="entry name" value="Oye-like"/>
</dbReference>
<keyword evidence="4" id="KW-0560">Oxidoreductase</keyword>
<comment type="cofactor">
    <cofactor evidence="1">
        <name>FMN</name>
        <dbReference type="ChEBI" id="CHEBI:58210"/>
    </cofactor>
</comment>
<dbReference type="EMBL" id="JASFZW010000001">
    <property type="protein sequence ID" value="KAK2080919.1"/>
    <property type="molecule type" value="Genomic_DNA"/>
</dbReference>
<organism evidence="6 7">
    <name type="scientific">Prototheca wickerhamii</name>
    <dbReference type="NCBI Taxonomy" id="3111"/>
    <lineage>
        <taxon>Eukaryota</taxon>
        <taxon>Viridiplantae</taxon>
        <taxon>Chlorophyta</taxon>
        <taxon>core chlorophytes</taxon>
        <taxon>Trebouxiophyceae</taxon>
        <taxon>Chlorellales</taxon>
        <taxon>Chlorellaceae</taxon>
        <taxon>Prototheca</taxon>
    </lineage>
</organism>
<dbReference type="SUPFAM" id="SSF51395">
    <property type="entry name" value="FMN-linked oxidoreductases"/>
    <property type="match status" value="1"/>
</dbReference>
<dbReference type="PANTHER" id="PTHR22893:SF91">
    <property type="entry name" value="NADPH DEHYDROGENASE 2-RELATED"/>
    <property type="match status" value="1"/>
</dbReference>
<dbReference type="Proteomes" id="UP001255856">
    <property type="component" value="Unassembled WGS sequence"/>
</dbReference>
<name>A0AAD9INU5_PROWI</name>
<sequence length="399" mass="44340">MSTTVTTISKDVRPLFQPFKHGRLDLKLRMVYAPLTRCRAPEHIPLDIHAKYYAQHTTPGGLLISEGTVISPTGHGYPSVPGIYTEAQVEGWKPVVKAVHDQGATFFCQIWHVGAASHRCYQPGHALPVSPSGTTAEGQCIDLDALRAPEPQMRMIDYEPTRALETEEIPALVEDYRRAARNARAAGFDGVEIHSANGYLLNEFLTENTNRRTDAYGGPIENRVRLIVEVVRAVSEEIGADRVGIRFSPFGTFLGVHDSHPYALYTYLLEELNKLPELAYVHLVEPRVQGNLDKEGPIQDSIEPFRKVWKGTLIAAGGFRRDTATHAVASGHADLVALGRLFLSNPDLPKRWALDAPLNKYNRATFYTPGLEGYLDYPYLDEATEKELLSKLDGVRIDA</sequence>
<keyword evidence="3" id="KW-0288">FMN</keyword>
<proteinExistence type="inferred from homology"/>
<dbReference type="Gene3D" id="3.20.20.70">
    <property type="entry name" value="Aldolase class I"/>
    <property type="match status" value="1"/>
</dbReference>
<feature type="domain" description="NADH:flavin oxidoreductase/NADH oxidase N-terminal" evidence="5">
    <location>
        <begin position="15"/>
        <end position="353"/>
    </location>
</feature>
<dbReference type="GO" id="GO:0010181">
    <property type="term" value="F:FMN binding"/>
    <property type="evidence" value="ECO:0007669"/>
    <property type="project" value="InterPro"/>
</dbReference>
<reference evidence="6" key="1">
    <citation type="submission" date="2021-01" db="EMBL/GenBank/DDBJ databases">
        <authorList>
            <person name="Eckstrom K.M.E."/>
        </authorList>
    </citation>
    <scope>NUCLEOTIDE SEQUENCE</scope>
    <source>
        <strain evidence="6">UVCC 0001</strain>
    </source>
</reference>
<dbReference type="FunFam" id="3.20.20.70:FF:000059">
    <property type="entry name" value="N-ethylmaleimide reductase, FMN-linked"/>
    <property type="match status" value="1"/>
</dbReference>